<organism evidence="2 3">
    <name type="scientific">Hirschia litorea</name>
    <dbReference type="NCBI Taxonomy" id="1199156"/>
    <lineage>
        <taxon>Bacteria</taxon>
        <taxon>Pseudomonadati</taxon>
        <taxon>Pseudomonadota</taxon>
        <taxon>Alphaproteobacteria</taxon>
        <taxon>Hyphomonadales</taxon>
        <taxon>Hyphomonadaceae</taxon>
        <taxon>Hirschia</taxon>
    </lineage>
</organism>
<gene>
    <name evidence="2" type="ORF">ACFQS8_09760</name>
</gene>
<dbReference type="RefSeq" id="WP_382167138.1">
    <property type="nucleotide sequence ID" value="NZ_JBHTBR010000005.1"/>
</dbReference>
<keyword evidence="3" id="KW-1185">Reference proteome</keyword>
<accession>A0ABW2IM39</accession>
<feature type="region of interest" description="Disordered" evidence="1">
    <location>
        <begin position="37"/>
        <end position="61"/>
    </location>
</feature>
<protein>
    <submittedName>
        <fullName evidence="2">DUF4169 family protein</fullName>
    </submittedName>
</protein>
<reference evidence="3" key="1">
    <citation type="journal article" date="2019" name="Int. J. Syst. Evol. Microbiol.">
        <title>The Global Catalogue of Microorganisms (GCM) 10K type strain sequencing project: providing services to taxonomists for standard genome sequencing and annotation.</title>
        <authorList>
            <consortium name="The Broad Institute Genomics Platform"/>
            <consortium name="The Broad Institute Genome Sequencing Center for Infectious Disease"/>
            <person name="Wu L."/>
            <person name="Ma J."/>
        </authorList>
    </citation>
    <scope>NUCLEOTIDE SEQUENCE [LARGE SCALE GENOMIC DNA]</scope>
    <source>
        <strain evidence="3">CCUG 51308</strain>
    </source>
</reference>
<evidence type="ECO:0000313" key="3">
    <source>
        <dbReference type="Proteomes" id="UP001596492"/>
    </source>
</evidence>
<evidence type="ECO:0000313" key="2">
    <source>
        <dbReference type="EMBL" id="MFC7291900.1"/>
    </source>
</evidence>
<dbReference type="Pfam" id="PF13770">
    <property type="entry name" value="DUF4169"/>
    <property type="match status" value="1"/>
</dbReference>
<feature type="region of interest" description="Disordered" evidence="1">
    <location>
        <begin position="1"/>
        <end position="24"/>
    </location>
</feature>
<dbReference type="EMBL" id="JBHTBR010000005">
    <property type="protein sequence ID" value="MFC7291900.1"/>
    <property type="molecule type" value="Genomic_DNA"/>
</dbReference>
<proteinExistence type="predicted"/>
<name>A0ABW2IM39_9PROT</name>
<evidence type="ECO:0000256" key="1">
    <source>
        <dbReference type="SAM" id="MobiDB-lite"/>
    </source>
</evidence>
<dbReference type="InterPro" id="IPR025227">
    <property type="entry name" value="DUF4169"/>
</dbReference>
<dbReference type="Proteomes" id="UP001596492">
    <property type="component" value="Unassembled WGS sequence"/>
</dbReference>
<comment type="caution">
    <text evidence="2">The sequence shown here is derived from an EMBL/GenBank/DDBJ whole genome shotgun (WGS) entry which is preliminary data.</text>
</comment>
<sequence>MVEPISLNKFRKEKAKAAQKQQAKENRVLFGATKAEKNLLKANDEKSKKELENKKLDDPKS</sequence>